<evidence type="ECO:0000313" key="7">
    <source>
        <dbReference type="EMBL" id="CAL1287233.1"/>
    </source>
</evidence>
<name>A0AAV2AT72_9ARAC</name>
<dbReference type="GO" id="GO:0008270">
    <property type="term" value="F:zinc ion binding"/>
    <property type="evidence" value="ECO:0007669"/>
    <property type="project" value="UniProtKB-KW"/>
</dbReference>
<dbReference type="PANTHER" id="PTHR47696:SF2">
    <property type="entry name" value="PROVISIONAL ORTHOLOG OF THAP DOMAIN CONTAINING 1"/>
    <property type="match status" value="1"/>
</dbReference>
<dbReference type="AlphaFoldDB" id="A0AAV2AT72"/>
<dbReference type="PROSITE" id="PS50950">
    <property type="entry name" value="ZF_THAP"/>
    <property type="match status" value="1"/>
</dbReference>
<dbReference type="SMART" id="SM00980">
    <property type="entry name" value="THAP"/>
    <property type="match status" value="1"/>
</dbReference>
<dbReference type="Pfam" id="PF05485">
    <property type="entry name" value="THAP"/>
    <property type="match status" value="1"/>
</dbReference>
<dbReference type="InterPro" id="IPR026521">
    <property type="entry name" value="THAP2"/>
</dbReference>
<reference evidence="7 8" key="1">
    <citation type="submission" date="2024-04" db="EMBL/GenBank/DDBJ databases">
        <authorList>
            <person name="Rising A."/>
            <person name="Reimegard J."/>
            <person name="Sonavane S."/>
            <person name="Akerstrom W."/>
            <person name="Nylinder S."/>
            <person name="Hedman E."/>
            <person name="Kallberg Y."/>
        </authorList>
    </citation>
    <scope>NUCLEOTIDE SEQUENCE [LARGE SCALE GENOMIC DNA]</scope>
</reference>
<keyword evidence="3" id="KW-0862">Zinc</keyword>
<dbReference type="GO" id="GO:0003677">
    <property type="term" value="F:DNA binding"/>
    <property type="evidence" value="ECO:0007669"/>
    <property type="project" value="UniProtKB-UniRule"/>
</dbReference>
<evidence type="ECO:0000256" key="3">
    <source>
        <dbReference type="ARBA" id="ARBA00022833"/>
    </source>
</evidence>
<organism evidence="7 8">
    <name type="scientific">Larinioides sclopetarius</name>
    <dbReference type="NCBI Taxonomy" id="280406"/>
    <lineage>
        <taxon>Eukaryota</taxon>
        <taxon>Metazoa</taxon>
        <taxon>Ecdysozoa</taxon>
        <taxon>Arthropoda</taxon>
        <taxon>Chelicerata</taxon>
        <taxon>Arachnida</taxon>
        <taxon>Araneae</taxon>
        <taxon>Araneomorphae</taxon>
        <taxon>Entelegynae</taxon>
        <taxon>Araneoidea</taxon>
        <taxon>Araneidae</taxon>
        <taxon>Larinioides</taxon>
    </lineage>
</organism>
<evidence type="ECO:0000256" key="4">
    <source>
        <dbReference type="ARBA" id="ARBA00023125"/>
    </source>
</evidence>
<keyword evidence="8" id="KW-1185">Reference proteome</keyword>
<dbReference type="PANTHER" id="PTHR47696">
    <property type="entry name" value="THAP DOMAIN-CONTAINING PROTEIN 2"/>
    <property type="match status" value="1"/>
</dbReference>
<dbReference type="InterPro" id="IPR006612">
    <property type="entry name" value="THAP_Znf"/>
</dbReference>
<keyword evidence="2 5" id="KW-0863">Zinc-finger</keyword>
<evidence type="ECO:0000256" key="5">
    <source>
        <dbReference type="PROSITE-ProRule" id="PRU00309"/>
    </source>
</evidence>
<dbReference type="SUPFAM" id="SSF57716">
    <property type="entry name" value="Glucocorticoid receptor-like (DNA-binding domain)"/>
    <property type="match status" value="1"/>
</dbReference>
<evidence type="ECO:0000256" key="1">
    <source>
        <dbReference type="ARBA" id="ARBA00022723"/>
    </source>
</evidence>
<sequence length="106" mass="11914">MALCAAVTCKSRVGVTPGKTFHCFPTWNPALLEVWISKLGRTTFWRPSPFSVLCSDHFEDSCFDKIGDVVHIRSDAVPTLFFSLGCHEKRRVFFSCGLTFYTGRSS</sequence>
<accession>A0AAV2AT72</accession>
<keyword evidence="1" id="KW-0479">Metal-binding</keyword>
<dbReference type="SMART" id="SM00692">
    <property type="entry name" value="DM3"/>
    <property type="match status" value="1"/>
</dbReference>
<protein>
    <recommendedName>
        <fullName evidence="6">THAP-type domain-containing protein</fullName>
    </recommendedName>
</protein>
<comment type="caution">
    <text evidence="7">The sequence shown here is derived from an EMBL/GenBank/DDBJ whole genome shotgun (WGS) entry which is preliminary data.</text>
</comment>
<evidence type="ECO:0000259" key="6">
    <source>
        <dbReference type="PROSITE" id="PS50950"/>
    </source>
</evidence>
<evidence type="ECO:0000313" key="8">
    <source>
        <dbReference type="Proteomes" id="UP001497382"/>
    </source>
</evidence>
<keyword evidence="4 5" id="KW-0238">DNA-binding</keyword>
<evidence type="ECO:0000256" key="2">
    <source>
        <dbReference type="ARBA" id="ARBA00022771"/>
    </source>
</evidence>
<dbReference type="EMBL" id="CAXIEN010000214">
    <property type="protein sequence ID" value="CAL1287233.1"/>
    <property type="molecule type" value="Genomic_DNA"/>
</dbReference>
<dbReference type="Proteomes" id="UP001497382">
    <property type="component" value="Unassembled WGS sequence"/>
</dbReference>
<gene>
    <name evidence="7" type="ORF">LARSCL_LOCUS14709</name>
</gene>
<feature type="domain" description="THAP-type" evidence="6">
    <location>
        <begin position="1"/>
        <end position="81"/>
    </location>
</feature>
<proteinExistence type="predicted"/>